<keyword evidence="4 7" id="KW-0418">Kinase</keyword>
<evidence type="ECO:0000259" key="6">
    <source>
        <dbReference type="PROSITE" id="PS50011"/>
    </source>
</evidence>
<evidence type="ECO:0000256" key="4">
    <source>
        <dbReference type="ARBA" id="ARBA00022777"/>
    </source>
</evidence>
<keyword evidence="8" id="KW-1185">Reference proteome</keyword>
<gene>
    <name evidence="7" type="ORF">M6B38_160320</name>
</gene>
<reference evidence="7" key="2">
    <citation type="submission" date="2023-04" db="EMBL/GenBank/DDBJ databases">
        <authorList>
            <person name="Bruccoleri R.E."/>
            <person name="Oakeley E.J."/>
            <person name="Faust A.-M."/>
            <person name="Dessus-Babus S."/>
            <person name="Altorfer M."/>
            <person name="Burckhardt D."/>
            <person name="Oertli M."/>
            <person name="Naumann U."/>
            <person name="Petersen F."/>
            <person name="Wong J."/>
        </authorList>
    </citation>
    <scope>NUCLEOTIDE SEQUENCE</scope>
    <source>
        <strain evidence="7">GSM-AAB239-AS_SAM_17_03QT</strain>
        <tissue evidence="7">Leaf</tissue>
    </source>
</reference>
<keyword evidence="1" id="KW-0723">Serine/threonine-protein kinase</keyword>
<evidence type="ECO:0000256" key="3">
    <source>
        <dbReference type="ARBA" id="ARBA00022741"/>
    </source>
</evidence>
<dbReference type="Proteomes" id="UP001140949">
    <property type="component" value="Unassembled WGS sequence"/>
</dbReference>
<evidence type="ECO:0000256" key="2">
    <source>
        <dbReference type="ARBA" id="ARBA00022679"/>
    </source>
</evidence>
<protein>
    <submittedName>
        <fullName evidence="7">Serine/threonine-protein kinase AFC2 isoform X1</fullName>
    </submittedName>
</protein>
<dbReference type="Gene3D" id="3.30.200.20">
    <property type="entry name" value="Phosphorylase Kinase, domain 1"/>
    <property type="match status" value="1"/>
</dbReference>
<dbReference type="PANTHER" id="PTHR45646">
    <property type="entry name" value="SERINE/THREONINE-PROTEIN KINASE DOA-RELATED"/>
    <property type="match status" value="1"/>
</dbReference>
<proteinExistence type="predicted"/>
<feature type="domain" description="Protein kinase" evidence="6">
    <location>
        <begin position="1"/>
        <end position="106"/>
    </location>
</feature>
<keyword evidence="2" id="KW-0808">Transferase</keyword>
<comment type="caution">
    <text evidence="7">The sequence shown here is derived from an EMBL/GenBank/DDBJ whole genome shotgun (WGS) entry which is preliminary data.</text>
</comment>
<dbReference type="SUPFAM" id="SSF56112">
    <property type="entry name" value="Protein kinase-like (PK-like)"/>
    <property type="match status" value="1"/>
</dbReference>
<dbReference type="PANTHER" id="PTHR45646:SF11">
    <property type="entry name" value="SERINE_THREONINE-PROTEIN KINASE DOA"/>
    <property type="match status" value="1"/>
</dbReference>
<evidence type="ECO:0000313" key="7">
    <source>
        <dbReference type="EMBL" id="KAJ6809361.1"/>
    </source>
</evidence>
<dbReference type="GO" id="GO:0005634">
    <property type="term" value="C:nucleus"/>
    <property type="evidence" value="ECO:0007669"/>
    <property type="project" value="TreeGrafter"/>
</dbReference>
<evidence type="ECO:0000256" key="1">
    <source>
        <dbReference type="ARBA" id="ARBA00022527"/>
    </source>
</evidence>
<dbReference type="EMBL" id="JANAVB010033017">
    <property type="protein sequence ID" value="KAJ6809361.1"/>
    <property type="molecule type" value="Genomic_DNA"/>
</dbReference>
<evidence type="ECO:0000313" key="8">
    <source>
        <dbReference type="Proteomes" id="UP001140949"/>
    </source>
</evidence>
<name>A0AAX6EZL6_IRIPA</name>
<sequence length="106" mass="12458">MGEGTFGQVLECWDRERKEMVAIKIIRSIKKYREAAMIEVDVLQQLVKHDKNASRVHLGLERMLPNLRGYQNLVPSRLLILVAQRMAQRTIATLYRRGIIEHLRLY</sequence>
<dbReference type="PROSITE" id="PS50011">
    <property type="entry name" value="PROTEIN_KINASE_DOM"/>
    <property type="match status" value="1"/>
</dbReference>
<dbReference type="AlphaFoldDB" id="A0AAX6EZL6"/>
<keyword evidence="5" id="KW-0067">ATP-binding</keyword>
<dbReference type="GO" id="GO:0004674">
    <property type="term" value="F:protein serine/threonine kinase activity"/>
    <property type="evidence" value="ECO:0007669"/>
    <property type="project" value="UniProtKB-KW"/>
</dbReference>
<keyword evidence="3" id="KW-0547">Nucleotide-binding</keyword>
<dbReference type="InterPro" id="IPR011009">
    <property type="entry name" value="Kinase-like_dom_sf"/>
</dbReference>
<accession>A0AAX6EZL6</accession>
<evidence type="ECO:0000256" key="5">
    <source>
        <dbReference type="ARBA" id="ARBA00022840"/>
    </source>
</evidence>
<reference evidence="7" key="1">
    <citation type="journal article" date="2023" name="GigaByte">
        <title>Genome assembly of the bearded iris, Iris pallida Lam.</title>
        <authorList>
            <person name="Bruccoleri R.E."/>
            <person name="Oakeley E.J."/>
            <person name="Faust A.M.E."/>
            <person name="Altorfer M."/>
            <person name="Dessus-Babus S."/>
            <person name="Burckhardt D."/>
            <person name="Oertli M."/>
            <person name="Naumann U."/>
            <person name="Petersen F."/>
            <person name="Wong J."/>
        </authorList>
    </citation>
    <scope>NUCLEOTIDE SEQUENCE</scope>
    <source>
        <strain evidence="7">GSM-AAB239-AS_SAM_17_03QT</strain>
    </source>
</reference>
<dbReference type="GO" id="GO:0005524">
    <property type="term" value="F:ATP binding"/>
    <property type="evidence" value="ECO:0007669"/>
    <property type="project" value="UniProtKB-KW"/>
</dbReference>
<dbReference type="InterPro" id="IPR000719">
    <property type="entry name" value="Prot_kinase_dom"/>
</dbReference>
<dbReference type="InterPro" id="IPR051175">
    <property type="entry name" value="CLK_kinases"/>
</dbReference>
<organism evidence="7 8">
    <name type="scientific">Iris pallida</name>
    <name type="common">Sweet iris</name>
    <dbReference type="NCBI Taxonomy" id="29817"/>
    <lineage>
        <taxon>Eukaryota</taxon>
        <taxon>Viridiplantae</taxon>
        <taxon>Streptophyta</taxon>
        <taxon>Embryophyta</taxon>
        <taxon>Tracheophyta</taxon>
        <taxon>Spermatophyta</taxon>
        <taxon>Magnoliopsida</taxon>
        <taxon>Liliopsida</taxon>
        <taxon>Asparagales</taxon>
        <taxon>Iridaceae</taxon>
        <taxon>Iridoideae</taxon>
        <taxon>Irideae</taxon>
        <taxon>Iris</taxon>
    </lineage>
</organism>